<name>A0A9N9CUF9_9GLOM</name>
<comment type="caution">
    <text evidence="1">The sequence shown here is derived from an EMBL/GenBank/DDBJ whole genome shotgun (WGS) entry which is preliminary data.</text>
</comment>
<gene>
    <name evidence="1" type="ORF">ALEPTO_LOCUS8762</name>
</gene>
<dbReference type="EMBL" id="CAJVPS010005551">
    <property type="protein sequence ID" value="CAG8616090.1"/>
    <property type="molecule type" value="Genomic_DNA"/>
</dbReference>
<organism evidence="1 2">
    <name type="scientific">Ambispora leptoticha</name>
    <dbReference type="NCBI Taxonomy" id="144679"/>
    <lineage>
        <taxon>Eukaryota</taxon>
        <taxon>Fungi</taxon>
        <taxon>Fungi incertae sedis</taxon>
        <taxon>Mucoromycota</taxon>
        <taxon>Glomeromycotina</taxon>
        <taxon>Glomeromycetes</taxon>
        <taxon>Archaeosporales</taxon>
        <taxon>Ambisporaceae</taxon>
        <taxon>Ambispora</taxon>
    </lineage>
</organism>
<evidence type="ECO:0000313" key="1">
    <source>
        <dbReference type="EMBL" id="CAG8616090.1"/>
    </source>
</evidence>
<evidence type="ECO:0000313" key="2">
    <source>
        <dbReference type="Proteomes" id="UP000789508"/>
    </source>
</evidence>
<dbReference type="OrthoDB" id="10288717at2759"/>
<dbReference type="Proteomes" id="UP000789508">
    <property type="component" value="Unassembled WGS sequence"/>
</dbReference>
<proteinExistence type="predicted"/>
<sequence>MVQIDVQMACKDCKAHVSGRFASNSDHDGGIFTSGSCAHWEYFRVRTWTSTGWLFGGNAKIRGNFEARCRSCGIFREDSFGFWGCNCRAGLVHEALEPFHYKSTVVEILTDITSLIIRF</sequence>
<reference evidence="1" key="1">
    <citation type="submission" date="2021-06" db="EMBL/GenBank/DDBJ databases">
        <authorList>
            <person name="Kallberg Y."/>
            <person name="Tangrot J."/>
            <person name="Rosling A."/>
        </authorList>
    </citation>
    <scope>NUCLEOTIDE SEQUENCE</scope>
    <source>
        <strain evidence="1">FL130A</strain>
    </source>
</reference>
<keyword evidence="2" id="KW-1185">Reference proteome</keyword>
<protein>
    <submittedName>
        <fullName evidence="1">1560_t:CDS:1</fullName>
    </submittedName>
</protein>
<dbReference type="AlphaFoldDB" id="A0A9N9CUF9"/>
<accession>A0A9N9CUF9</accession>